<evidence type="ECO:0000259" key="7">
    <source>
        <dbReference type="PROSITE" id="PS51935"/>
    </source>
</evidence>
<dbReference type="GO" id="GO:0008234">
    <property type="term" value="F:cysteine-type peptidase activity"/>
    <property type="evidence" value="ECO:0007669"/>
    <property type="project" value="UniProtKB-KW"/>
</dbReference>
<sequence>MVYSGRGRRQRRRSPVISPVLRPKLWAALLGAIAAAVLATPAYAEPAVPSTVPDTGSRPAVTGSLQLPGGAPVAGVPVPPVVTVGNGPLAAAISAGEVQVGALGEALLVSQQKRVDAQAQLTAAGKALATAQDALLRAQQTADTAAAEAIKEAAALPPGDLAEDIRGLSRLQQITRGEKVDGGTTGVAGELSRARAGEQAAYQKHTEAKDLLAAAEAEFTAGEAALRTAEASLLKLRRDNAAALIEIERQQEAAEQQIGAGYVTNQSVSGMAAHPRALAAVRYALAQLGDPYKWSEEGPDEFDCSGLMWAAYRSPGADYFDLPRVSRDQYAATRSRTVPQSALLPGDLLFFASGSSWTTIHHVAMYIGNGKMVQAPTTGDVVKISVVRWSRLYAATRVIGAVPAPVVTNPTPPVSTPKPTPTPTPTKSATPRPTPTGSATPTPTQSPTPTPTLTTTPTPTPTGSATPTPSNTPGDNPSLTPSSTPTTLPSAPTTAPTSTSPTTTPKASTSATGSGSPTGSPDAEG</sequence>
<proteinExistence type="inferred from homology"/>
<organism evidence="8 9">
    <name type="scientific">Micromonospora violae</name>
    <dbReference type="NCBI Taxonomy" id="1278207"/>
    <lineage>
        <taxon>Bacteria</taxon>
        <taxon>Bacillati</taxon>
        <taxon>Actinomycetota</taxon>
        <taxon>Actinomycetes</taxon>
        <taxon>Micromonosporales</taxon>
        <taxon>Micromonosporaceae</taxon>
        <taxon>Micromonospora</taxon>
    </lineage>
</organism>
<dbReference type="GO" id="GO:0006508">
    <property type="term" value="P:proteolysis"/>
    <property type="evidence" value="ECO:0007669"/>
    <property type="project" value="UniProtKB-KW"/>
</dbReference>
<feature type="compositionally biased region" description="Pro residues" evidence="5">
    <location>
        <begin position="410"/>
        <end position="424"/>
    </location>
</feature>
<gene>
    <name evidence="8" type="ORF">EV382_5430</name>
</gene>
<name>A0A4Q7UQK9_9ACTN</name>
<evidence type="ECO:0000256" key="6">
    <source>
        <dbReference type="SAM" id="SignalP"/>
    </source>
</evidence>
<dbReference type="InterPro" id="IPR000064">
    <property type="entry name" value="NLP_P60_dom"/>
</dbReference>
<evidence type="ECO:0000256" key="4">
    <source>
        <dbReference type="ARBA" id="ARBA00022807"/>
    </source>
</evidence>
<dbReference type="RefSeq" id="WP_130406389.1">
    <property type="nucleotide sequence ID" value="NZ_SHKK01000001.1"/>
</dbReference>
<feature type="compositionally biased region" description="Low complexity" evidence="5">
    <location>
        <begin position="425"/>
        <end position="443"/>
    </location>
</feature>
<dbReference type="InterPro" id="IPR038765">
    <property type="entry name" value="Papain-like_cys_pep_sf"/>
</dbReference>
<accession>A0A4Q7UQK9</accession>
<dbReference type="PROSITE" id="PS51935">
    <property type="entry name" value="NLPC_P60"/>
    <property type="match status" value="1"/>
</dbReference>
<feature type="region of interest" description="Disordered" evidence="5">
    <location>
        <begin position="404"/>
        <end position="525"/>
    </location>
</feature>
<keyword evidence="2" id="KW-0645">Protease</keyword>
<dbReference type="Pfam" id="PF00877">
    <property type="entry name" value="NLPC_P60"/>
    <property type="match status" value="1"/>
</dbReference>
<evidence type="ECO:0000313" key="8">
    <source>
        <dbReference type="EMBL" id="RZT82129.1"/>
    </source>
</evidence>
<dbReference type="InterPro" id="IPR051794">
    <property type="entry name" value="PG_Endopeptidase_C40"/>
</dbReference>
<dbReference type="Proteomes" id="UP000293781">
    <property type="component" value="Unassembled WGS sequence"/>
</dbReference>
<dbReference type="PRINTS" id="PR01217">
    <property type="entry name" value="PRICHEXTENSN"/>
</dbReference>
<feature type="compositionally biased region" description="Low complexity" evidence="5">
    <location>
        <begin position="451"/>
        <end position="525"/>
    </location>
</feature>
<dbReference type="AlphaFoldDB" id="A0A4Q7UQK9"/>
<reference evidence="8 9" key="1">
    <citation type="submission" date="2019-02" db="EMBL/GenBank/DDBJ databases">
        <title>Sequencing the genomes of 1000 actinobacteria strains.</title>
        <authorList>
            <person name="Klenk H.-P."/>
        </authorList>
    </citation>
    <scope>NUCLEOTIDE SEQUENCE [LARGE SCALE GENOMIC DNA]</scope>
    <source>
        <strain evidence="8 9">DSM 45888</strain>
    </source>
</reference>
<dbReference type="OrthoDB" id="5184762at2"/>
<evidence type="ECO:0000256" key="2">
    <source>
        <dbReference type="ARBA" id="ARBA00022670"/>
    </source>
</evidence>
<keyword evidence="6" id="KW-0732">Signal</keyword>
<evidence type="ECO:0000256" key="3">
    <source>
        <dbReference type="ARBA" id="ARBA00022801"/>
    </source>
</evidence>
<dbReference type="EMBL" id="SHKK01000001">
    <property type="protein sequence ID" value="RZT82129.1"/>
    <property type="molecule type" value="Genomic_DNA"/>
</dbReference>
<keyword evidence="9" id="KW-1185">Reference proteome</keyword>
<keyword evidence="3 8" id="KW-0378">Hydrolase</keyword>
<dbReference type="SUPFAM" id="SSF54001">
    <property type="entry name" value="Cysteine proteinases"/>
    <property type="match status" value="1"/>
</dbReference>
<keyword evidence="4" id="KW-0788">Thiol protease</keyword>
<dbReference type="PANTHER" id="PTHR47359">
    <property type="entry name" value="PEPTIDOGLYCAN DL-ENDOPEPTIDASE CWLO"/>
    <property type="match status" value="1"/>
</dbReference>
<feature type="domain" description="NlpC/P60" evidence="7">
    <location>
        <begin position="274"/>
        <end position="405"/>
    </location>
</feature>
<evidence type="ECO:0000313" key="9">
    <source>
        <dbReference type="Proteomes" id="UP000293781"/>
    </source>
</evidence>
<feature type="chain" id="PRO_5020878922" evidence="6">
    <location>
        <begin position="45"/>
        <end position="525"/>
    </location>
</feature>
<evidence type="ECO:0000256" key="1">
    <source>
        <dbReference type="ARBA" id="ARBA00007074"/>
    </source>
</evidence>
<dbReference type="Gene3D" id="3.90.1720.10">
    <property type="entry name" value="endopeptidase domain like (from Nostoc punctiforme)"/>
    <property type="match status" value="1"/>
</dbReference>
<comment type="caution">
    <text evidence="8">The sequence shown here is derived from an EMBL/GenBank/DDBJ whole genome shotgun (WGS) entry which is preliminary data.</text>
</comment>
<comment type="similarity">
    <text evidence="1">Belongs to the peptidase C40 family.</text>
</comment>
<dbReference type="PANTHER" id="PTHR47359:SF3">
    <property type="entry name" value="NLP_P60 DOMAIN-CONTAINING PROTEIN-RELATED"/>
    <property type="match status" value="1"/>
</dbReference>
<evidence type="ECO:0000256" key="5">
    <source>
        <dbReference type="SAM" id="MobiDB-lite"/>
    </source>
</evidence>
<protein>
    <submittedName>
        <fullName evidence="8">Cell wall-associated NlpC family hydrolase</fullName>
    </submittedName>
</protein>
<feature type="signal peptide" evidence="6">
    <location>
        <begin position="1"/>
        <end position="44"/>
    </location>
</feature>